<evidence type="ECO:0000313" key="1">
    <source>
        <dbReference type="EMBL" id="MCS4555366.1"/>
    </source>
</evidence>
<proteinExistence type="predicted"/>
<evidence type="ECO:0000313" key="2">
    <source>
        <dbReference type="Proteomes" id="UP001201549"/>
    </source>
</evidence>
<dbReference type="RefSeq" id="WP_238894774.1">
    <property type="nucleotide sequence ID" value="NZ_JAKOGG010000002.1"/>
</dbReference>
<name>A0ABT2FHD6_9GAMM</name>
<protein>
    <submittedName>
        <fullName evidence="1">PilZ domain-containing protein</fullName>
    </submittedName>
</protein>
<dbReference type="EMBL" id="JAKOGG010000002">
    <property type="protein sequence ID" value="MCS4555366.1"/>
    <property type="molecule type" value="Genomic_DNA"/>
</dbReference>
<reference evidence="1 2" key="1">
    <citation type="submission" date="2022-02" db="EMBL/GenBank/DDBJ databases">
        <authorList>
            <person name="Zhuang L."/>
        </authorList>
    </citation>
    <scope>NUCLEOTIDE SEQUENCE [LARGE SCALE GENOMIC DNA]</scope>
    <source>
        <strain evidence="1 2">C32</strain>
    </source>
</reference>
<keyword evidence="2" id="KW-1185">Reference proteome</keyword>
<reference evidence="2" key="2">
    <citation type="submission" date="2023-07" db="EMBL/GenBank/DDBJ databases">
        <title>Shewanella mangrovi sp. nov., an acetaldehyde- degrading bacterium isolated from mangrove sediment.</title>
        <authorList>
            <person name="Liu Y."/>
        </authorList>
    </citation>
    <scope>NUCLEOTIDE SEQUENCE [LARGE SCALE GENOMIC DNA]</scope>
    <source>
        <strain evidence="2">C32</strain>
    </source>
</reference>
<gene>
    <name evidence="1" type="ORF">L9G74_02840</name>
</gene>
<organism evidence="1 2">
    <name type="scientific">Shewanella electrica</name>
    <dbReference type="NCBI Taxonomy" id="515560"/>
    <lineage>
        <taxon>Bacteria</taxon>
        <taxon>Pseudomonadati</taxon>
        <taxon>Pseudomonadota</taxon>
        <taxon>Gammaproteobacteria</taxon>
        <taxon>Alteromonadales</taxon>
        <taxon>Shewanellaceae</taxon>
        <taxon>Shewanella</taxon>
    </lineage>
</organism>
<dbReference type="Proteomes" id="UP001201549">
    <property type="component" value="Unassembled WGS sequence"/>
</dbReference>
<comment type="caution">
    <text evidence="1">The sequence shown here is derived from an EMBL/GenBank/DDBJ whole genome shotgun (WGS) entry which is preliminary data.</text>
</comment>
<sequence length="142" mass="16290">MSANQDNARIYKRHALSRELVPEELQHDGIAVRLHWPLIIKWFGCNAIMKDVGLGGTGLLVPVDKKVPSRIVVEIDETVSLKGKVVHRRQISEKLMFLGVDWRREPDSKRRRMLKLVALLNPHVQSNTNKRNQGVQQESLLE</sequence>
<accession>A0ABT2FHD6</accession>